<dbReference type="InterPro" id="IPR001451">
    <property type="entry name" value="Hexapep"/>
</dbReference>
<evidence type="ECO:0000256" key="1">
    <source>
        <dbReference type="ARBA" id="ARBA00022679"/>
    </source>
</evidence>
<comment type="caution">
    <text evidence="3">The sequence shown here is derived from an EMBL/GenBank/DDBJ whole genome shotgun (WGS) entry which is preliminary data.</text>
</comment>
<evidence type="ECO:0000256" key="2">
    <source>
        <dbReference type="ARBA" id="ARBA00022737"/>
    </source>
</evidence>
<keyword evidence="2" id="KW-0677">Repeat</keyword>
<dbReference type="STRING" id="264251.FB00_16160"/>
<evidence type="ECO:0008006" key="5">
    <source>
        <dbReference type="Google" id="ProtNLM"/>
    </source>
</evidence>
<dbReference type="InterPro" id="IPR011004">
    <property type="entry name" value="Trimer_LpxA-like_sf"/>
</dbReference>
<evidence type="ECO:0000313" key="3">
    <source>
        <dbReference type="EMBL" id="KLN33747.1"/>
    </source>
</evidence>
<accession>A0A0H2L0M3</accession>
<protein>
    <recommendedName>
        <fullName evidence="5">Acetyltransferase</fullName>
    </recommendedName>
</protein>
<keyword evidence="1" id="KW-0808">Transferase</keyword>
<dbReference type="PANTHER" id="PTHR23416">
    <property type="entry name" value="SIALIC ACID SYNTHASE-RELATED"/>
    <property type="match status" value="1"/>
</dbReference>
<dbReference type="Gene3D" id="2.160.10.10">
    <property type="entry name" value="Hexapeptide repeat proteins"/>
    <property type="match status" value="1"/>
</dbReference>
<dbReference type="SUPFAM" id="SSF51161">
    <property type="entry name" value="Trimeric LpxA-like enzymes"/>
    <property type="match status" value="1"/>
</dbReference>
<reference evidence="3 4" key="1">
    <citation type="submission" date="2014-05" db="EMBL/GenBank/DDBJ databases">
        <title>Cellulosimicrobium funkei U11 genome.</title>
        <authorList>
            <person name="Hu C."/>
            <person name="Gong Y."/>
            <person name="Wan W."/>
            <person name="Jiang M."/>
        </authorList>
    </citation>
    <scope>NUCLEOTIDE SEQUENCE [LARGE SCALE GENOMIC DNA]</scope>
    <source>
        <strain evidence="3 4">U11</strain>
    </source>
</reference>
<dbReference type="InterPro" id="IPR051159">
    <property type="entry name" value="Hexapeptide_acetyltransf"/>
</dbReference>
<evidence type="ECO:0000313" key="4">
    <source>
        <dbReference type="Proteomes" id="UP000035265"/>
    </source>
</evidence>
<dbReference type="Proteomes" id="UP000035265">
    <property type="component" value="Unassembled WGS sequence"/>
</dbReference>
<dbReference type="InterPro" id="IPR018357">
    <property type="entry name" value="Hexapep_transf_CS"/>
</dbReference>
<dbReference type="Pfam" id="PF00132">
    <property type="entry name" value="Hexapep"/>
    <property type="match status" value="1"/>
</dbReference>
<organism evidence="3 4">
    <name type="scientific">Cellulosimicrobium funkei</name>
    <dbReference type="NCBI Taxonomy" id="264251"/>
    <lineage>
        <taxon>Bacteria</taxon>
        <taxon>Bacillati</taxon>
        <taxon>Actinomycetota</taxon>
        <taxon>Actinomycetes</taxon>
        <taxon>Micrococcales</taxon>
        <taxon>Promicromonosporaceae</taxon>
        <taxon>Cellulosimicrobium</taxon>
    </lineage>
</organism>
<dbReference type="PANTHER" id="PTHR23416:SF78">
    <property type="entry name" value="LIPOPOLYSACCHARIDE BIOSYNTHESIS O-ACETYL TRANSFERASE WBBJ-RELATED"/>
    <property type="match status" value="1"/>
</dbReference>
<dbReference type="RefSeq" id="WP_197088829.1">
    <property type="nucleotide sequence ID" value="NZ_JNBQ01000027.1"/>
</dbReference>
<sequence length="195" mass="20875">MTSGTTPVYGTRTQLSPLLVRPVRAVMRRLAVRQHVTHGRGLRLGRFAVVSAPHRLVIGDDVSIGPWSIVEVDGEIGDFTLIGQAVQVVGRDDHAFDEVGTPVSESTWSGDRPATPRDAVRIGRDVWVGGGSVVLSGVSIGEGSIVGAGSVVTEDVPPYSIAVGSPARVVRRRFDAADAARHSRALDERARRRQR</sequence>
<dbReference type="AlphaFoldDB" id="A0A0H2L0M3"/>
<proteinExistence type="predicted"/>
<keyword evidence="4" id="KW-1185">Reference proteome</keyword>
<dbReference type="EMBL" id="JNBQ01000027">
    <property type="protein sequence ID" value="KLN33747.1"/>
    <property type="molecule type" value="Genomic_DNA"/>
</dbReference>
<dbReference type="GO" id="GO:0016740">
    <property type="term" value="F:transferase activity"/>
    <property type="evidence" value="ECO:0007669"/>
    <property type="project" value="UniProtKB-KW"/>
</dbReference>
<dbReference type="PROSITE" id="PS00101">
    <property type="entry name" value="HEXAPEP_TRANSFERASES"/>
    <property type="match status" value="1"/>
</dbReference>
<dbReference type="PATRIC" id="fig|264251.5.peg.3281"/>
<name>A0A0H2L0M3_9MICO</name>
<gene>
    <name evidence="3" type="ORF">FB00_16160</name>
</gene>